<accession>A0AAE3L236</accession>
<evidence type="ECO:0000313" key="11">
    <source>
        <dbReference type="Proteomes" id="UP001204445"/>
    </source>
</evidence>
<dbReference type="Proteomes" id="UP001204445">
    <property type="component" value="Unassembled WGS sequence"/>
</dbReference>
<dbReference type="AlphaFoldDB" id="A0AAE3L236"/>
<dbReference type="InterPro" id="IPR012336">
    <property type="entry name" value="Thioredoxin-like_fold"/>
</dbReference>
<comment type="caution">
    <text evidence="10">The sequence shown here is derived from an EMBL/GenBank/DDBJ whole genome shotgun (WGS) entry which is preliminary data.</text>
</comment>
<evidence type="ECO:0000256" key="6">
    <source>
        <dbReference type="ARBA" id="ARBA00023284"/>
    </source>
</evidence>
<keyword evidence="4 7" id="KW-0574">Periplasm</keyword>
<evidence type="ECO:0000256" key="3">
    <source>
        <dbReference type="ARBA" id="ARBA00022729"/>
    </source>
</evidence>
<protein>
    <recommendedName>
        <fullName evidence="7">Thiol:disulfide interchange protein</fullName>
    </recommendedName>
</protein>
<dbReference type="EMBL" id="JANUCT010000023">
    <property type="protein sequence ID" value="MCS3904450.1"/>
    <property type="molecule type" value="Genomic_DNA"/>
</dbReference>
<evidence type="ECO:0000259" key="9">
    <source>
        <dbReference type="Pfam" id="PF13098"/>
    </source>
</evidence>
<evidence type="ECO:0000256" key="1">
    <source>
        <dbReference type="ARBA" id="ARBA00004418"/>
    </source>
</evidence>
<dbReference type="PANTHER" id="PTHR35272">
    <property type="entry name" value="THIOL:DISULFIDE INTERCHANGE PROTEIN DSBC-RELATED"/>
    <property type="match status" value="1"/>
</dbReference>
<dbReference type="RefSeq" id="WP_259057422.1">
    <property type="nucleotide sequence ID" value="NZ_JANUCT010000023.1"/>
</dbReference>
<dbReference type="SUPFAM" id="SSF52833">
    <property type="entry name" value="Thioredoxin-like"/>
    <property type="match status" value="1"/>
</dbReference>
<dbReference type="InterPro" id="IPR009094">
    <property type="entry name" value="DiS-bond_isomerase_DsbC/G_N_sf"/>
</dbReference>
<dbReference type="InterPro" id="IPR036249">
    <property type="entry name" value="Thioredoxin-like_sf"/>
</dbReference>
<dbReference type="InterPro" id="IPR051470">
    <property type="entry name" value="Thiol:disulfide_interchange"/>
</dbReference>
<evidence type="ECO:0000313" key="10">
    <source>
        <dbReference type="EMBL" id="MCS3904450.1"/>
    </source>
</evidence>
<dbReference type="GO" id="GO:0042597">
    <property type="term" value="C:periplasmic space"/>
    <property type="evidence" value="ECO:0007669"/>
    <property type="project" value="UniProtKB-SubCell"/>
</dbReference>
<proteinExistence type="inferred from homology"/>
<keyword evidence="10" id="KW-0413">Isomerase</keyword>
<dbReference type="SUPFAM" id="SSF54423">
    <property type="entry name" value="DsbC/DsbG N-terminal domain-like"/>
    <property type="match status" value="1"/>
</dbReference>
<gene>
    <name evidence="10" type="ORF">J2T55_002486</name>
</gene>
<organism evidence="10 11">
    <name type="scientific">Methylohalomonas lacus</name>
    <dbReference type="NCBI Taxonomy" id="398773"/>
    <lineage>
        <taxon>Bacteria</taxon>
        <taxon>Pseudomonadati</taxon>
        <taxon>Pseudomonadota</taxon>
        <taxon>Gammaproteobacteria</taxon>
        <taxon>Methylohalomonadales</taxon>
        <taxon>Methylohalomonadaceae</taxon>
        <taxon>Methylohalomonas</taxon>
    </lineage>
</organism>
<evidence type="ECO:0000259" key="8">
    <source>
        <dbReference type="Pfam" id="PF10411"/>
    </source>
</evidence>
<keyword evidence="5" id="KW-1015">Disulfide bond</keyword>
<sequence>MTGAISDLIRLEIGMRLLVLLLGLFSGLLAQAQDSSEIEQNIREGLQKIAPDMEISRIRPTDVEGLYEVVIGAEVIYMSADGRYLLRGDLLDLKEQRNVSDNVRSQARRELLADVSKDEMIRFSNGESKHVIHVFTDIDCGYCRKLHQDVSYLTEQGVEVRYLAYPRAGLDSDTSEMMEAVWCSSDRQAALTDAKSGKEIEAESCDNPVAEQYKMGQTMGIRGTPAIFLESGRQLPGYVPPKELLSILDSDS</sequence>
<keyword evidence="6 7" id="KW-0676">Redox-active center</keyword>
<dbReference type="PANTHER" id="PTHR35272:SF3">
    <property type="entry name" value="THIOL:DISULFIDE INTERCHANGE PROTEIN DSBC"/>
    <property type="match status" value="1"/>
</dbReference>
<comment type="function">
    <text evidence="7">Required for disulfide bond formation in some periplasmic proteins. Acts by transferring its disulfide bond to other proteins and is reduced in the process.</text>
</comment>
<comment type="similarity">
    <text evidence="2 7">Belongs to the thioredoxin family. DsbC subfamily.</text>
</comment>
<evidence type="ECO:0000256" key="7">
    <source>
        <dbReference type="RuleBase" id="RU364038"/>
    </source>
</evidence>
<dbReference type="Pfam" id="PF13098">
    <property type="entry name" value="Thioredoxin_2"/>
    <property type="match status" value="1"/>
</dbReference>
<evidence type="ECO:0000256" key="4">
    <source>
        <dbReference type="ARBA" id="ARBA00022764"/>
    </source>
</evidence>
<keyword evidence="3 7" id="KW-0732">Signal</keyword>
<feature type="domain" description="Thioredoxin-like fold" evidence="9">
    <location>
        <begin position="126"/>
        <end position="248"/>
    </location>
</feature>
<dbReference type="GO" id="GO:0016853">
    <property type="term" value="F:isomerase activity"/>
    <property type="evidence" value="ECO:0007669"/>
    <property type="project" value="UniProtKB-KW"/>
</dbReference>
<name>A0AAE3L236_9GAMM</name>
<evidence type="ECO:0000256" key="2">
    <source>
        <dbReference type="ARBA" id="ARBA00009813"/>
    </source>
</evidence>
<feature type="domain" description="Disulphide bond isomerase DsbC/G N-terminal" evidence="8">
    <location>
        <begin position="36"/>
        <end position="100"/>
    </location>
</feature>
<comment type="subcellular location">
    <subcellularLocation>
        <location evidence="1 7">Periplasm</location>
    </subcellularLocation>
</comment>
<reference evidence="10" key="1">
    <citation type="submission" date="2022-08" db="EMBL/GenBank/DDBJ databases">
        <title>Genomic Encyclopedia of Type Strains, Phase III (KMG-III): the genomes of soil and plant-associated and newly described type strains.</title>
        <authorList>
            <person name="Whitman W."/>
        </authorList>
    </citation>
    <scope>NUCLEOTIDE SEQUENCE</scope>
    <source>
        <strain evidence="10">HMT 1</strain>
    </source>
</reference>
<dbReference type="Gene3D" id="3.40.30.10">
    <property type="entry name" value="Glutaredoxin"/>
    <property type="match status" value="1"/>
</dbReference>
<dbReference type="InterPro" id="IPR033954">
    <property type="entry name" value="DiS-bond_Isoase_DsbC/G"/>
</dbReference>
<keyword evidence="11" id="KW-1185">Reference proteome</keyword>
<evidence type="ECO:0000256" key="5">
    <source>
        <dbReference type="ARBA" id="ARBA00023157"/>
    </source>
</evidence>
<dbReference type="Gene3D" id="3.10.450.70">
    <property type="entry name" value="Disulphide bond isomerase, DsbC/G, N-terminal"/>
    <property type="match status" value="1"/>
</dbReference>
<dbReference type="Pfam" id="PF10411">
    <property type="entry name" value="DsbC_N"/>
    <property type="match status" value="1"/>
</dbReference>
<dbReference type="CDD" id="cd03020">
    <property type="entry name" value="DsbA_DsbC_DsbG"/>
    <property type="match status" value="1"/>
</dbReference>
<dbReference type="InterPro" id="IPR018950">
    <property type="entry name" value="DiS-bond_isomerase_DsbC/G_N"/>
</dbReference>